<comment type="cofactor">
    <cofactor evidence="11">
        <name>[2Fe-2S] cluster</name>
        <dbReference type="ChEBI" id="CHEBI:190135"/>
    </cofactor>
    <text evidence="11">Binds 1 [2Fe-2S] cluster per subunit.</text>
</comment>
<keyword evidence="3 11" id="KW-0285">Flavoprotein</keyword>
<dbReference type="InterPro" id="IPR050353">
    <property type="entry name" value="PyrK_electron_transfer"/>
</dbReference>
<keyword evidence="6 11" id="KW-0274">FAD</keyword>
<dbReference type="Proteomes" id="UP000281498">
    <property type="component" value="Unassembled WGS sequence"/>
</dbReference>
<gene>
    <name evidence="11" type="primary">pyrK</name>
    <name evidence="15" type="ORF">CR203_02530</name>
</gene>
<dbReference type="GO" id="GO:0051537">
    <property type="term" value="F:2 iron, 2 sulfur cluster binding"/>
    <property type="evidence" value="ECO:0007669"/>
    <property type="project" value="UniProtKB-KW"/>
</dbReference>
<dbReference type="PROSITE" id="PS51384">
    <property type="entry name" value="FAD_FR"/>
    <property type="match status" value="1"/>
</dbReference>
<reference evidence="15 16" key="1">
    <citation type="submission" date="2017-10" db="EMBL/GenBank/DDBJ databases">
        <title>Bacillus sp. nov., a halophilic bacterium isolated from a Keqin Lake.</title>
        <authorList>
            <person name="Wang H."/>
        </authorList>
    </citation>
    <scope>NUCLEOTIDE SEQUENCE [LARGE SCALE GENOMIC DNA]</scope>
    <source>
        <strain evidence="15 16">KCTC 13187</strain>
    </source>
</reference>
<feature type="binding site" evidence="11 12">
    <location>
        <begin position="76"/>
        <end position="77"/>
    </location>
    <ligand>
        <name>FAD</name>
        <dbReference type="ChEBI" id="CHEBI:57692"/>
    </ligand>
</feature>
<keyword evidence="5 11" id="KW-0479">Metal-binding</keyword>
<dbReference type="InterPro" id="IPR039261">
    <property type="entry name" value="FNR_nucleotide-bd"/>
</dbReference>
<keyword evidence="16" id="KW-1185">Reference proteome</keyword>
<dbReference type="CDD" id="cd06218">
    <property type="entry name" value="DHOD_e_trans"/>
    <property type="match status" value="1"/>
</dbReference>
<evidence type="ECO:0000256" key="2">
    <source>
        <dbReference type="ARBA" id="ARBA00022448"/>
    </source>
</evidence>
<dbReference type="NCBIfam" id="NF000799">
    <property type="entry name" value="PRK00054.1-4"/>
    <property type="match status" value="1"/>
</dbReference>
<comment type="pathway">
    <text evidence="11">Pyrimidine metabolism; UMP biosynthesis via de novo pathway; orotate from (S)-dihydroorotate (NAD(+) route): step 1/1.</text>
</comment>
<feature type="binding site" evidence="11 13">
    <location>
        <position position="227"/>
    </location>
    <ligand>
        <name>[2Fe-2S] cluster</name>
        <dbReference type="ChEBI" id="CHEBI:190135"/>
    </ligand>
</feature>
<dbReference type="GO" id="GO:0044205">
    <property type="term" value="P:'de novo' UMP biosynthetic process"/>
    <property type="evidence" value="ECO:0007669"/>
    <property type="project" value="UniProtKB-UniRule"/>
</dbReference>
<dbReference type="GO" id="GO:0009055">
    <property type="term" value="F:electron transfer activity"/>
    <property type="evidence" value="ECO:0007669"/>
    <property type="project" value="UniProtKB-UniRule"/>
</dbReference>
<evidence type="ECO:0000313" key="15">
    <source>
        <dbReference type="EMBL" id="RKL68935.1"/>
    </source>
</evidence>
<dbReference type="GO" id="GO:0046872">
    <property type="term" value="F:metal ion binding"/>
    <property type="evidence" value="ECO:0007669"/>
    <property type="project" value="UniProtKB-KW"/>
</dbReference>
<dbReference type="InterPro" id="IPR023455">
    <property type="entry name" value="Dihydroorotate_DHASE_ETsu"/>
</dbReference>
<dbReference type="PANTHER" id="PTHR43513:SF3">
    <property type="entry name" value="DIHYDROOROTATE DEHYDROGENASE B (NAD(+)), ELECTRON TRANSFER SUBUNIT-RELATED"/>
    <property type="match status" value="1"/>
</dbReference>
<dbReference type="SUPFAM" id="SSF52343">
    <property type="entry name" value="Ferredoxin reductase-like, C-terminal NADP-linked domain"/>
    <property type="match status" value="1"/>
</dbReference>
<evidence type="ECO:0000256" key="9">
    <source>
        <dbReference type="ARBA" id="ARBA00023004"/>
    </source>
</evidence>
<evidence type="ECO:0000256" key="12">
    <source>
        <dbReference type="PIRSR" id="PIRSR006816-1"/>
    </source>
</evidence>
<organism evidence="15 16">
    <name type="scientific">Salipaludibacillus neizhouensis</name>
    <dbReference type="NCBI Taxonomy" id="885475"/>
    <lineage>
        <taxon>Bacteria</taxon>
        <taxon>Bacillati</taxon>
        <taxon>Bacillota</taxon>
        <taxon>Bacilli</taxon>
        <taxon>Bacillales</taxon>
        <taxon>Bacillaceae</taxon>
    </lineage>
</organism>
<dbReference type="AlphaFoldDB" id="A0A3A9KM33"/>
<evidence type="ECO:0000256" key="5">
    <source>
        <dbReference type="ARBA" id="ARBA00022723"/>
    </source>
</evidence>
<dbReference type="NCBIfam" id="NF000797">
    <property type="entry name" value="PRK00054.1-2"/>
    <property type="match status" value="1"/>
</dbReference>
<keyword evidence="4 11" id="KW-0001">2Fe-2S</keyword>
<comment type="similarity">
    <text evidence="1 11">Belongs to the PyrK family.</text>
</comment>
<dbReference type="Pfam" id="PF00175">
    <property type="entry name" value="NAD_binding_1"/>
    <property type="match status" value="1"/>
</dbReference>
<dbReference type="UniPathway" id="UPA00070">
    <property type="reaction ID" value="UER00945"/>
</dbReference>
<dbReference type="InterPro" id="IPR017938">
    <property type="entry name" value="Riboflavin_synthase-like_b-brl"/>
</dbReference>
<evidence type="ECO:0000256" key="4">
    <source>
        <dbReference type="ARBA" id="ARBA00022714"/>
    </source>
</evidence>
<keyword evidence="8 11" id="KW-0249">Electron transport</keyword>
<dbReference type="PRINTS" id="PR00409">
    <property type="entry name" value="PHDIOXRDTASE"/>
</dbReference>
<feature type="binding site" evidence="11 12">
    <location>
        <begin position="52"/>
        <end position="55"/>
    </location>
    <ligand>
        <name>FAD</name>
        <dbReference type="ChEBI" id="CHEBI:57692"/>
    </ligand>
</feature>
<dbReference type="InterPro" id="IPR017927">
    <property type="entry name" value="FAD-bd_FR_type"/>
</dbReference>
<keyword evidence="7 11" id="KW-0665">Pyrimidine biosynthesis</keyword>
<evidence type="ECO:0000256" key="7">
    <source>
        <dbReference type="ARBA" id="ARBA00022975"/>
    </source>
</evidence>
<comment type="cofactor">
    <cofactor evidence="13">
        <name>[2Fe-2S] cluster</name>
        <dbReference type="ChEBI" id="CHEBI:190135"/>
    </cofactor>
    <text evidence="13">Binds 1 [2Fe-2S] cluster per subunit.</text>
</comment>
<evidence type="ECO:0000259" key="14">
    <source>
        <dbReference type="PROSITE" id="PS51384"/>
    </source>
</evidence>
<dbReference type="PIRSF" id="PIRSF006816">
    <property type="entry name" value="Cyc3_hyd_g"/>
    <property type="match status" value="1"/>
</dbReference>
<dbReference type="Gene3D" id="3.40.50.80">
    <property type="entry name" value="Nucleotide-binding domain of ferredoxin-NADP reductase (FNR) module"/>
    <property type="match status" value="1"/>
</dbReference>
<keyword evidence="2 11" id="KW-0813">Transport</keyword>
<dbReference type="InterPro" id="IPR012165">
    <property type="entry name" value="Cyt_c3_hydrogenase_gsu"/>
</dbReference>
<evidence type="ECO:0000256" key="3">
    <source>
        <dbReference type="ARBA" id="ARBA00022630"/>
    </source>
</evidence>
<comment type="subunit">
    <text evidence="11">Heterotetramer of 2 PyrK and 2 PyrD type B subunits.</text>
</comment>
<feature type="binding site" evidence="11 13">
    <location>
        <position position="245"/>
    </location>
    <ligand>
        <name>[2Fe-2S] cluster</name>
        <dbReference type="ChEBI" id="CHEBI:190135"/>
    </ligand>
</feature>
<dbReference type="InterPro" id="IPR001433">
    <property type="entry name" value="OxRdtase_FAD/NAD-bd"/>
</dbReference>
<evidence type="ECO:0000313" key="16">
    <source>
        <dbReference type="Proteomes" id="UP000281498"/>
    </source>
</evidence>
<protein>
    <recommendedName>
        <fullName evidence="11">Dihydroorotate dehydrogenase B (NAD(+)), electron transfer subunit</fullName>
    </recommendedName>
    <alternativeName>
        <fullName evidence="11">Dihydroorotate oxidase B, electron transfer subunit</fullName>
    </alternativeName>
</protein>
<dbReference type="HAMAP" id="MF_01211">
    <property type="entry name" value="DHODB_Fe_S_bind"/>
    <property type="match status" value="1"/>
</dbReference>
<dbReference type="SUPFAM" id="SSF63380">
    <property type="entry name" value="Riboflavin synthase domain-like"/>
    <property type="match status" value="1"/>
</dbReference>
<evidence type="ECO:0000256" key="13">
    <source>
        <dbReference type="PIRSR" id="PIRSR006816-2"/>
    </source>
</evidence>
<evidence type="ECO:0000256" key="6">
    <source>
        <dbReference type="ARBA" id="ARBA00022827"/>
    </source>
</evidence>
<dbReference type="RefSeq" id="WP_110936426.1">
    <property type="nucleotide sequence ID" value="NZ_KZ614146.1"/>
</dbReference>
<keyword evidence="10 11" id="KW-0411">Iron-sulfur</keyword>
<dbReference type="Gene3D" id="2.10.240.10">
    <property type="entry name" value="Dihydroorotate dehydrogenase, electron transfer subunit"/>
    <property type="match status" value="1"/>
</dbReference>
<feature type="binding site" evidence="11 13">
    <location>
        <position position="224"/>
    </location>
    <ligand>
        <name>[2Fe-2S] cluster</name>
        <dbReference type="ChEBI" id="CHEBI:190135"/>
    </ligand>
</feature>
<evidence type="ECO:0000256" key="11">
    <source>
        <dbReference type="HAMAP-Rule" id="MF_01211"/>
    </source>
</evidence>
<dbReference type="InterPro" id="IPR019480">
    <property type="entry name" value="Dihydroorotate_DH_Fe-S-bd"/>
</dbReference>
<comment type="caution">
    <text evidence="15">The sequence shown here is derived from an EMBL/GenBank/DDBJ whole genome shotgun (WGS) entry which is preliminary data.</text>
</comment>
<dbReference type="GO" id="GO:0016491">
    <property type="term" value="F:oxidoreductase activity"/>
    <property type="evidence" value="ECO:0007669"/>
    <property type="project" value="InterPro"/>
</dbReference>
<evidence type="ECO:0000256" key="10">
    <source>
        <dbReference type="ARBA" id="ARBA00023014"/>
    </source>
</evidence>
<evidence type="ECO:0000256" key="8">
    <source>
        <dbReference type="ARBA" id="ARBA00022982"/>
    </source>
</evidence>
<dbReference type="EMBL" id="PDOE01000001">
    <property type="protein sequence ID" value="RKL68935.1"/>
    <property type="molecule type" value="Genomic_DNA"/>
</dbReference>
<dbReference type="InterPro" id="IPR037117">
    <property type="entry name" value="Dihydroorotate_DH_ele_sf"/>
</dbReference>
<evidence type="ECO:0000256" key="1">
    <source>
        <dbReference type="ARBA" id="ARBA00006422"/>
    </source>
</evidence>
<accession>A0A3A9KM33</accession>
<keyword evidence="9 11" id="KW-0408">Iron</keyword>
<dbReference type="Pfam" id="PF10418">
    <property type="entry name" value="DHODB_Fe-S_bind"/>
    <property type="match status" value="1"/>
</dbReference>
<sequence length="258" mass="28077">MIVDKLEIVKQEELAPKIFEMTLTGNSVNEMVTPGQFLHVKVADGIDPLLRRPISICNVDIDQKKLSIIYRVEGKGTKRLSERIPGEKVDILGPLGQGFPIDQLIQGNTALLVGGGVGIPPLYYLAKLLVAKGIKVKTIIGFRTEKDIFLEKKFAKLSDVTITTEDGSRGTKGFVTTAMEEQKNSYDVFYTCGPTPMLRAVQLAATSTGYVSLEERMGCGIGACLACVCDVNEPAEGEKKYRKICCDGPVFEAGEVVI</sequence>
<name>A0A3A9KM33_9BACI</name>
<dbReference type="Gene3D" id="2.40.30.10">
    <property type="entry name" value="Translation factors"/>
    <property type="match status" value="1"/>
</dbReference>
<comment type="function">
    <text evidence="11">Responsible for channeling the electrons from the oxidation of dihydroorotate from the FMN redox center in the PyrD type B subunit to the ultimate electron acceptor NAD(+).</text>
</comment>
<dbReference type="GO" id="GO:0050660">
    <property type="term" value="F:flavin adenine dinucleotide binding"/>
    <property type="evidence" value="ECO:0007669"/>
    <property type="project" value="InterPro"/>
</dbReference>
<feature type="binding site" evidence="11 12">
    <location>
        <begin position="69"/>
        <end position="71"/>
    </location>
    <ligand>
        <name>FAD</name>
        <dbReference type="ChEBI" id="CHEBI:57692"/>
    </ligand>
</feature>
<feature type="binding site" evidence="11 13">
    <location>
        <position position="219"/>
    </location>
    <ligand>
        <name>[2Fe-2S] cluster</name>
        <dbReference type="ChEBI" id="CHEBI:190135"/>
    </ligand>
</feature>
<comment type="cofactor">
    <cofactor evidence="11 12">
        <name>FAD</name>
        <dbReference type="ChEBI" id="CHEBI:57692"/>
    </cofactor>
    <text evidence="11 12">Binds 1 FAD per subunit.</text>
</comment>
<dbReference type="PANTHER" id="PTHR43513">
    <property type="entry name" value="DIHYDROOROTATE DEHYDROGENASE B (NAD(+)), ELECTRON TRANSFER SUBUNIT"/>
    <property type="match status" value="1"/>
</dbReference>
<dbReference type="OrthoDB" id="9778346at2"/>
<proteinExistence type="inferred from homology"/>
<feature type="domain" description="FAD-binding FR-type" evidence="14">
    <location>
        <begin position="1"/>
        <end position="101"/>
    </location>
</feature>